<dbReference type="InterPro" id="IPR049326">
    <property type="entry name" value="Rhodopsin_dom_fungi"/>
</dbReference>
<feature type="transmembrane region" description="Helical" evidence="6">
    <location>
        <begin position="202"/>
        <end position="224"/>
    </location>
</feature>
<dbReference type="Pfam" id="PF20684">
    <property type="entry name" value="Fung_rhodopsin"/>
    <property type="match status" value="1"/>
</dbReference>
<gene>
    <name evidence="8" type="ORF">MFIFM68171_08686</name>
</gene>
<comment type="similarity">
    <text evidence="5">Belongs to the SAT4 family.</text>
</comment>
<evidence type="ECO:0000256" key="6">
    <source>
        <dbReference type="SAM" id="Phobius"/>
    </source>
</evidence>
<evidence type="ECO:0000256" key="4">
    <source>
        <dbReference type="ARBA" id="ARBA00023136"/>
    </source>
</evidence>
<feature type="transmembrane region" description="Helical" evidence="6">
    <location>
        <begin position="236"/>
        <end position="263"/>
    </location>
</feature>
<accession>A0ABQ0GL67</accession>
<protein>
    <submittedName>
        <fullName evidence="8">Rhodopsin domain-containing protein</fullName>
    </submittedName>
</protein>
<feature type="transmembrane region" description="Helical" evidence="6">
    <location>
        <begin position="15"/>
        <end position="34"/>
    </location>
</feature>
<dbReference type="EMBL" id="BAAFSV010000005">
    <property type="protein sequence ID" value="GAB1318476.1"/>
    <property type="molecule type" value="Genomic_DNA"/>
</dbReference>
<dbReference type="PANTHER" id="PTHR33048:SF42">
    <property type="entry name" value="INTEGRAL MEMBRANE PROTEIN"/>
    <property type="match status" value="1"/>
</dbReference>
<evidence type="ECO:0000256" key="1">
    <source>
        <dbReference type="ARBA" id="ARBA00004141"/>
    </source>
</evidence>
<keyword evidence="9" id="KW-1185">Reference proteome</keyword>
<evidence type="ECO:0000256" key="3">
    <source>
        <dbReference type="ARBA" id="ARBA00022989"/>
    </source>
</evidence>
<reference evidence="8 9" key="1">
    <citation type="submission" date="2024-09" db="EMBL/GenBank/DDBJ databases">
        <title>Itraconazole resistance in Madurella fahalii resulting from another homologue of gene encoding cytochrome P450 14-alpha sterol demethylase (CYP51).</title>
        <authorList>
            <person name="Yoshioka I."/>
            <person name="Fahal A.H."/>
            <person name="Kaneko S."/>
            <person name="Yaguchi T."/>
        </authorList>
    </citation>
    <scope>NUCLEOTIDE SEQUENCE [LARGE SCALE GENOMIC DNA]</scope>
    <source>
        <strain evidence="8 9">IFM 68171</strain>
    </source>
</reference>
<dbReference type="Proteomes" id="UP001628179">
    <property type="component" value="Unassembled WGS sequence"/>
</dbReference>
<evidence type="ECO:0000256" key="5">
    <source>
        <dbReference type="ARBA" id="ARBA00038359"/>
    </source>
</evidence>
<sequence length="338" mass="37732">MNSDIVGDRSVNTNVAIWVLISTSAAFLFGRLWCRHHSAKLWWDDLVLTISWMLLLVAGALITRLITVGPTTDRSSGAEKRFFFQLQNTSILLTTLATSWTKVAFAITLTRIAQNKIQLCFLWMTIVTANLVLIPGITSTFIPACVDPRARFRPVNKLCWELSVLQSLGSATIVYGGVIDILLALFPWLILRKTRLETREKIGLSVAMSLGALTGVIVILRTFYGLVQGDYNFDFMIFISIFNFLEPCVTIIAQAIPMFRVLFMNNSAKRGTHESSSKRNYISSPILQRSRDGSVSLAAVPISMSENEVWGGKVMSRGNEGLGWGHTRLGERRVHDMI</sequence>
<dbReference type="GeneID" id="98179429"/>
<evidence type="ECO:0000313" key="9">
    <source>
        <dbReference type="Proteomes" id="UP001628179"/>
    </source>
</evidence>
<evidence type="ECO:0000313" key="8">
    <source>
        <dbReference type="EMBL" id="GAB1318476.1"/>
    </source>
</evidence>
<dbReference type="InterPro" id="IPR052337">
    <property type="entry name" value="SAT4-like"/>
</dbReference>
<keyword evidence="3 6" id="KW-1133">Transmembrane helix</keyword>
<feature type="domain" description="Rhodopsin" evidence="7">
    <location>
        <begin position="31"/>
        <end position="263"/>
    </location>
</feature>
<feature type="transmembrane region" description="Helical" evidence="6">
    <location>
        <begin position="164"/>
        <end position="190"/>
    </location>
</feature>
<feature type="transmembrane region" description="Helical" evidence="6">
    <location>
        <begin position="46"/>
        <end position="66"/>
    </location>
</feature>
<evidence type="ECO:0000259" key="7">
    <source>
        <dbReference type="Pfam" id="PF20684"/>
    </source>
</evidence>
<comment type="caution">
    <text evidence="8">The sequence shown here is derived from an EMBL/GenBank/DDBJ whole genome shotgun (WGS) entry which is preliminary data.</text>
</comment>
<keyword evidence="2 6" id="KW-0812">Transmembrane</keyword>
<proteinExistence type="inferred from homology"/>
<evidence type="ECO:0000256" key="2">
    <source>
        <dbReference type="ARBA" id="ARBA00022692"/>
    </source>
</evidence>
<dbReference type="RefSeq" id="XP_070920207.1">
    <property type="nucleotide sequence ID" value="XM_071064106.1"/>
</dbReference>
<name>A0ABQ0GL67_9PEZI</name>
<keyword evidence="4 6" id="KW-0472">Membrane</keyword>
<dbReference type="PANTHER" id="PTHR33048">
    <property type="entry name" value="PTH11-LIKE INTEGRAL MEMBRANE PROTEIN (AFU_ORTHOLOGUE AFUA_5G11245)"/>
    <property type="match status" value="1"/>
</dbReference>
<comment type="subcellular location">
    <subcellularLocation>
        <location evidence="1">Membrane</location>
        <topology evidence="1">Multi-pass membrane protein</topology>
    </subcellularLocation>
</comment>
<feature type="transmembrane region" description="Helical" evidence="6">
    <location>
        <begin position="121"/>
        <end position="144"/>
    </location>
</feature>
<feature type="transmembrane region" description="Helical" evidence="6">
    <location>
        <begin position="86"/>
        <end position="109"/>
    </location>
</feature>
<organism evidence="8 9">
    <name type="scientific">Madurella fahalii</name>
    <dbReference type="NCBI Taxonomy" id="1157608"/>
    <lineage>
        <taxon>Eukaryota</taxon>
        <taxon>Fungi</taxon>
        <taxon>Dikarya</taxon>
        <taxon>Ascomycota</taxon>
        <taxon>Pezizomycotina</taxon>
        <taxon>Sordariomycetes</taxon>
        <taxon>Sordariomycetidae</taxon>
        <taxon>Sordariales</taxon>
        <taxon>Sordariales incertae sedis</taxon>
        <taxon>Madurella</taxon>
    </lineage>
</organism>